<dbReference type="InterPro" id="IPR027417">
    <property type="entry name" value="P-loop_NTPase"/>
</dbReference>
<evidence type="ECO:0000313" key="6">
    <source>
        <dbReference type="EMBL" id="KAK4486612.1"/>
    </source>
</evidence>
<evidence type="ECO:0000256" key="2">
    <source>
        <dbReference type="ARBA" id="ARBA00022679"/>
    </source>
</evidence>
<evidence type="ECO:0000256" key="3">
    <source>
        <dbReference type="ARBA" id="ARBA00022741"/>
    </source>
</evidence>
<keyword evidence="4" id="KW-0067">ATP-binding</keyword>
<feature type="domain" description="APS kinase" evidence="5">
    <location>
        <begin position="2"/>
        <end position="41"/>
    </location>
</feature>
<dbReference type="InterPro" id="IPR059117">
    <property type="entry name" value="APS_kinase_dom"/>
</dbReference>
<evidence type="ECO:0000313" key="7">
    <source>
        <dbReference type="Proteomes" id="UP001291926"/>
    </source>
</evidence>
<comment type="pathway">
    <text evidence="1">Sulfur metabolism.</text>
</comment>
<dbReference type="Gene3D" id="3.40.50.300">
    <property type="entry name" value="P-loop containing nucleotide triphosphate hydrolases"/>
    <property type="match status" value="1"/>
</dbReference>
<dbReference type="EMBL" id="JAYDYQ010002532">
    <property type="protein sequence ID" value="KAK4486612.1"/>
    <property type="molecule type" value="Genomic_DNA"/>
</dbReference>
<dbReference type="Proteomes" id="UP001291926">
    <property type="component" value="Unassembled WGS sequence"/>
</dbReference>
<proteinExistence type="predicted"/>
<name>A0ABR0DBL8_9LAMI</name>
<dbReference type="PANTHER" id="PTHR11055">
    <property type="entry name" value="BIFUNCTIONAL 3'-PHOSPHOADENOSINE 5'-PHOSPHOSULFATE SYNTHASE"/>
    <property type="match status" value="1"/>
</dbReference>
<dbReference type="PANTHER" id="PTHR11055:SF1">
    <property type="entry name" value="PAPS SYNTHETASE, ISOFORM D"/>
    <property type="match status" value="1"/>
</dbReference>
<accession>A0ABR0DBL8</accession>
<evidence type="ECO:0000256" key="1">
    <source>
        <dbReference type="ARBA" id="ARBA00004678"/>
    </source>
</evidence>
<sequence length="309" mass="35157">MPLELCEERDPKGLYKLARAGKIKGFTGIDDPYEPPLKSEVCSLAAFLMMIQSIFQIGDLHSDPMRFTITTKNPMWFKILKDTLYREILPIEVRVAFLQVAGNLKKMSIYFVHIHSRSRRLVAQIRTSEGQTKKMEFTIEIRRPENVVVARSISPGNAVRAARVACKCVGLIMAIVLDEDEDFELKGEDYRSVAEEGIRLVNYQQIQIRLVQVWDQPSIHQKSDFDQQSRSGSEAKCNESTAECIVLSRSASRSHDPLFHKFSPHVRVRDVDLKQIVIKQKDGICPTPNEMAAEVASYLEDKGYLKGQL</sequence>
<gene>
    <name evidence="6" type="ORF">RD792_006863</name>
</gene>
<comment type="caution">
    <text evidence="6">The sequence shown here is derived from an EMBL/GenBank/DDBJ whole genome shotgun (WGS) entry which is preliminary data.</text>
</comment>
<dbReference type="Pfam" id="PF01583">
    <property type="entry name" value="APS_kinase"/>
    <property type="match status" value="1"/>
</dbReference>
<evidence type="ECO:0000259" key="5">
    <source>
        <dbReference type="Pfam" id="PF01583"/>
    </source>
</evidence>
<reference evidence="6 7" key="1">
    <citation type="journal article" date="2023" name="bioRxiv">
        <title>Genome report: Whole genome sequence and annotation of Penstemon davidsonii.</title>
        <authorList>
            <person name="Ostevik K.L."/>
            <person name="Alabady M."/>
            <person name="Zhang M."/>
            <person name="Rausher M.D."/>
        </authorList>
    </citation>
    <scope>NUCLEOTIDE SEQUENCE [LARGE SCALE GENOMIC DNA]</scope>
    <source>
        <strain evidence="6">DNT005</strain>
        <tissue evidence="6">Whole leaf</tissue>
    </source>
</reference>
<organism evidence="6 7">
    <name type="scientific">Penstemon davidsonii</name>
    <dbReference type="NCBI Taxonomy" id="160366"/>
    <lineage>
        <taxon>Eukaryota</taxon>
        <taxon>Viridiplantae</taxon>
        <taxon>Streptophyta</taxon>
        <taxon>Embryophyta</taxon>
        <taxon>Tracheophyta</taxon>
        <taxon>Spermatophyta</taxon>
        <taxon>Magnoliopsida</taxon>
        <taxon>eudicotyledons</taxon>
        <taxon>Gunneridae</taxon>
        <taxon>Pentapetalae</taxon>
        <taxon>asterids</taxon>
        <taxon>lamiids</taxon>
        <taxon>Lamiales</taxon>
        <taxon>Plantaginaceae</taxon>
        <taxon>Cheloneae</taxon>
        <taxon>Penstemon</taxon>
    </lineage>
</organism>
<evidence type="ECO:0000256" key="4">
    <source>
        <dbReference type="ARBA" id="ARBA00022840"/>
    </source>
</evidence>
<keyword evidence="3" id="KW-0547">Nucleotide-binding</keyword>
<protein>
    <recommendedName>
        <fullName evidence="5">APS kinase domain-containing protein</fullName>
    </recommendedName>
</protein>
<keyword evidence="7" id="KW-1185">Reference proteome</keyword>
<keyword evidence="2" id="KW-0808">Transferase</keyword>